<feature type="transmembrane region" description="Helical" evidence="7">
    <location>
        <begin position="49"/>
        <end position="68"/>
    </location>
</feature>
<keyword evidence="6 7" id="KW-0472">Membrane</keyword>
<protein>
    <submittedName>
        <fullName evidence="9">MFS transporter</fullName>
    </submittedName>
</protein>
<dbReference type="RefSeq" id="WP_344753248.1">
    <property type="nucleotide sequence ID" value="NZ_BAABAE010000001.1"/>
</dbReference>
<sequence length="440" mass="47452">MNSTFRSLRVHNYLLWFIGALTSNIGTWMQRTAQDWIVLTELTDHDAAAVGITMALQLGPVLVLMPWAGLIADRVNVRRMLMVTQAVMGMLALGLGAIVVTGVAQLWHVYLFALLLGIASAVDAPIRQTFVAELVEKKDLTNAVSLNSVSFHTARMIGPAVAGLLTVVIGAGWVFVINSLTFAGTLIALWLIRVSELREQPRAPRAKGQIIAGFRYVRGKPAIVVILVMVSLIGTFGMNFSIFTSTMATIEFHKGAGEFGLLSSIMAVGSVTGALVSARQERPRMRTIFFASGLFGVACLLAALMPSFASFAVSLALIGFASLMFMTTANATVQTTVNPAMRGRVMALYMAIFVGGTPVGAPFVGWVVNQFGPRWGLGVAAISGVLAASVCLYWLVRYKHVRVRYSRSWPQLRVGYASDARAHELATQEIAIVEAEVQKG</sequence>
<keyword evidence="3" id="KW-1003">Cell membrane</keyword>
<organism evidence="9 10">
    <name type="scientific">Leifsonella bigeumensis</name>
    <dbReference type="NCBI Taxonomy" id="433643"/>
    <lineage>
        <taxon>Bacteria</taxon>
        <taxon>Bacillati</taxon>
        <taxon>Actinomycetota</taxon>
        <taxon>Actinomycetes</taxon>
        <taxon>Micrococcales</taxon>
        <taxon>Microbacteriaceae</taxon>
        <taxon>Leifsonella</taxon>
    </lineage>
</organism>
<evidence type="ECO:0000256" key="4">
    <source>
        <dbReference type="ARBA" id="ARBA00022692"/>
    </source>
</evidence>
<dbReference type="Gene3D" id="1.20.1250.20">
    <property type="entry name" value="MFS general substrate transporter like domains"/>
    <property type="match status" value="1"/>
</dbReference>
<evidence type="ECO:0000256" key="6">
    <source>
        <dbReference type="ARBA" id="ARBA00023136"/>
    </source>
</evidence>
<dbReference type="SUPFAM" id="SSF103473">
    <property type="entry name" value="MFS general substrate transporter"/>
    <property type="match status" value="1"/>
</dbReference>
<feature type="transmembrane region" description="Helical" evidence="7">
    <location>
        <begin position="288"/>
        <end position="305"/>
    </location>
</feature>
<dbReference type="Proteomes" id="UP001501004">
    <property type="component" value="Unassembled WGS sequence"/>
</dbReference>
<proteinExistence type="predicted"/>
<name>A0ABP7F420_9MICO</name>
<evidence type="ECO:0000313" key="9">
    <source>
        <dbReference type="EMBL" id="GAA3730999.1"/>
    </source>
</evidence>
<evidence type="ECO:0000256" key="3">
    <source>
        <dbReference type="ARBA" id="ARBA00022475"/>
    </source>
</evidence>
<feature type="transmembrane region" description="Helical" evidence="7">
    <location>
        <begin position="374"/>
        <end position="396"/>
    </location>
</feature>
<dbReference type="CDD" id="cd06173">
    <property type="entry name" value="MFS_MefA_like"/>
    <property type="match status" value="1"/>
</dbReference>
<feature type="transmembrane region" description="Helical" evidence="7">
    <location>
        <begin position="222"/>
        <end position="243"/>
    </location>
</feature>
<evidence type="ECO:0000313" key="10">
    <source>
        <dbReference type="Proteomes" id="UP001501004"/>
    </source>
</evidence>
<dbReference type="InterPro" id="IPR020846">
    <property type="entry name" value="MFS_dom"/>
</dbReference>
<feature type="transmembrane region" description="Helical" evidence="7">
    <location>
        <begin position="12"/>
        <end position="29"/>
    </location>
</feature>
<feature type="domain" description="Major facilitator superfamily (MFS) profile" evidence="8">
    <location>
        <begin position="12"/>
        <end position="399"/>
    </location>
</feature>
<comment type="caution">
    <text evidence="9">The sequence shown here is derived from an EMBL/GenBank/DDBJ whole genome shotgun (WGS) entry which is preliminary data.</text>
</comment>
<dbReference type="EMBL" id="BAABAE010000001">
    <property type="protein sequence ID" value="GAA3730999.1"/>
    <property type="molecule type" value="Genomic_DNA"/>
</dbReference>
<dbReference type="PROSITE" id="PS50850">
    <property type="entry name" value="MFS"/>
    <property type="match status" value="1"/>
</dbReference>
<dbReference type="InterPro" id="IPR010290">
    <property type="entry name" value="TM_effector"/>
</dbReference>
<dbReference type="PANTHER" id="PTHR23513">
    <property type="entry name" value="INTEGRAL MEMBRANE EFFLUX PROTEIN-RELATED"/>
    <property type="match status" value="1"/>
</dbReference>
<feature type="transmembrane region" description="Helical" evidence="7">
    <location>
        <begin position="345"/>
        <end position="368"/>
    </location>
</feature>
<keyword evidence="4 7" id="KW-0812">Transmembrane</keyword>
<keyword evidence="2" id="KW-0813">Transport</keyword>
<dbReference type="PANTHER" id="PTHR23513:SF11">
    <property type="entry name" value="STAPHYLOFERRIN A TRANSPORTER"/>
    <property type="match status" value="1"/>
</dbReference>
<comment type="subcellular location">
    <subcellularLocation>
        <location evidence="1">Cell membrane</location>
        <topology evidence="1">Multi-pass membrane protein</topology>
    </subcellularLocation>
</comment>
<keyword evidence="5 7" id="KW-1133">Transmembrane helix</keyword>
<evidence type="ECO:0000256" key="2">
    <source>
        <dbReference type="ARBA" id="ARBA00022448"/>
    </source>
</evidence>
<reference evidence="10" key="1">
    <citation type="journal article" date="2019" name="Int. J. Syst. Evol. Microbiol.">
        <title>The Global Catalogue of Microorganisms (GCM) 10K type strain sequencing project: providing services to taxonomists for standard genome sequencing and annotation.</title>
        <authorList>
            <consortium name="The Broad Institute Genomics Platform"/>
            <consortium name="The Broad Institute Genome Sequencing Center for Infectious Disease"/>
            <person name="Wu L."/>
            <person name="Ma J."/>
        </authorList>
    </citation>
    <scope>NUCLEOTIDE SEQUENCE [LARGE SCALE GENOMIC DNA]</scope>
    <source>
        <strain evidence="10">JCM 16949</strain>
    </source>
</reference>
<dbReference type="Pfam" id="PF05977">
    <property type="entry name" value="MFS_3"/>
    <property type="match status" value="1"/>
</dbReference>
<keyword evidence="10" id="KW-1185">Reference proteome</keyword>
<evidence type="ECO:0000256" key="7">
    <source>
        <dbReference type="SAM" id="Phobius"/>
    </source>
</evidence>
<evidence type="ECO:0000259" key="8">
    <source>
        <dbReference type="PROSITE" id="PS50850"/>
    </source>
</evidence>
<evidence type="ECO:0000256" key="5">
    <source>
        <dbReference type="ARBA" id="ARBA00022989"/>
    </source>
</evidence>
<gene>
    <name evidence="9" type="ORF">GCM10022239_04520</name>
</gene>
<accession>A0ABP7F420</accession>
<feature type="transmembrane region" description="Helical" evidence="7">
    <location>
        <begin position="311"/>
        <end position="333"/>
    </location>
</feature>
<evidence type="ECO:0000256" key="1">
    <source>
        <dbReference type="ARBA" id="ARBA00004651"/>
    </source>
</evidence>
<feature type="transmembrane region" description="Helical" evidence="7">
    <location>
        <begin position="255"/>
        <end position="276"/>
    </location>
</feature>
<feature type="transmembrane region" description="Helical" evidence="7">
    <location>
        <begin position="171"/>
        <end position="192"/>
    </location>
</feature>
<dbReference type="InterPro" id="IPR036259">
    <property type="entry name" value="MFS_trans_sf"/>
</dbReference>